<keyword evidence="5" id="KW-1185">Reference proteome</keyword>
<feature type="region of interest" description="Disordered" evidence="3">
    <location>
        <begin position="68"/>
        <end position="91"/>
    </location>
</feature>
<sequence length="332" mass="33295">MQTKSPRGARRGKLWFVVGAVAAVALVAGAVATPLARAAAHGTVAAHRNSAPAVAPAPLPPLPGLPALPALPGLPSTGSAGTAPAPAQPSPQALAQQMQSAIVVASPGTQVGIDVVDTGTGATVAELNSGGQFYTASVVKLLIALDELNSQGWQADPATASQLDQMLSTSDDGIADALWDTDGGGAIVSRMAGLLGLTGTQPPSDPDQWGETLTTAQDVVAIYRYLDTAVPAPARDVIMNGLQGAQQTAADGTDQYFGIPDGLSGTDWAIKQGWMSLDSGTTLDTTGLVGAGPGKPMHYAVVVLSSQPASVSWSNGGAALTAGVRVLQGRLV</sequence>
<dbReference type="PANTHER" id="PTHR35333">
    <property type="entry name" value="BETA-LACTAMASE"/>
    <property type="match status" value="1"/>
</dbReference>
<dbReference type="EMBL" id="JAHKNI010000007">
    <property type="protein sequence ID" value="MBU3064377.1"/>
    <property type="molecule type" value="Genomic_DNA"/>
</dbReference>
<dbReference type="RefSeq" id="WP_215919494.1">
    <property type="nucleotide sequence ID" value="NZ_JAHKNI010000007.1"/>
</dbReference>
<evidence type="ECO:0000313" key="4">
    <source>
        <dbReference type="EMBL" id="MBU3064377.1"/>
    </source>
</evidence>
<evidence type="ECO:0000313" key="5">
    <source>
        <dbReference type="Proteomes" id="UP000733379"/>
    </source>
</evidence>
<dbReference type="PROSITE" id="PS51318">
    <property type="entry name" value="TAT"/>
    <property type="match status" value="1"/>
</dbReference>
<dbReference type="PANTHER" id="PTHR35333:SF3">
    <property type="entry name" value="BETA-LACTAMASE-TYPE TRANSPEPTIDASE FOLD CONTAINING PROTEIN"/>
    <property type="match status" value="1"/>
</dbReference>
<evidence type="ECO:0000256" key="2">
    <source>
        <dbReference type="ARBA" id="ARBA00030171"/>
    </source>
</evidence>
<dbReference type="InterPro" id="IPR012338">
    <property type="entry name" value="Beta-lactam/transpept-like"/>
</dbReference>
<gene>
    <name evidence="4" type="ORF">KO481_22945</name>
</gene>
<dbReference type="Gene3D" id="3.40.710.10">
    <property type="entry name" value="DD-peptidase/beta-lactamase superfamily"/>
    <property type="match status" value="1"/>
</dbReference>
<name>A0ABS6B256_9NOCA</name>
<evidence type="ECO:0000256" key="1">
    <source>
        <dbReference type="ARBA" id="ARBA00018879"/>
    </source>
</evidence>
<reference evidence="4 5" key="1">
    <citation type="submission" date="2021-06" db="EMBL/GenBank/DDBJ databases">
        <title>Actinomycetes sequencing.</title>
        <authorList>
            <person name="Shan Q."/>
        </authorList>
    </citation>
    <scope>NUCLEOTIDE SEQUENCE [LARGE SCALE GENOMIC DNA]</scope>
    <source>
        <strain evidence="4 5">NEAU-G5</strain>
    </source>
</reference>
<dbReference type="InterPro" id="IPR006311">
    <property type="entry name" value="TAT_signal"/>
</dbReference>
<evidence type="ECO:0000256" key="3">
    <source>
        <dbReference type="SAM" id="MobiDB-lite"/>
    </source>
</evidence>
<dbReference type="Proteomes" id="UP000733379">
    <property type="component" value="Unassembled WGS sequence"/>
</dbReference>
<dbReference type="InterPro" id="IPR000871">
    <property type="entry name" value="Beta-lactam_class-A"/>
</dbReference>
<dbReference type="SUPFAM" id="SSF56601">
    <property type="entry name" value="beta-lactamase/transpeptidase-like"/>
    <property type="match status" value="1"/>
</dbReference>
<accession>A0ABS6B256</accession>
<organism evidence="4 5">
    <name type="scientific">Nocardia albiluteola</name>
    <dbReference type="NCBI Taxonomy" id="2842303"/>
    <lineage>
        <taxon>Bacteria</taxon>
        <taxon>Bacillati</taxon>
        <taxon>Actinomycetota</taxon>
        <taxon>Actinomycetes</taxon>
        <taxon>Mycobacteriales</taxon>
        <taxon>Nocardiaceae</taxon>
        <taxon>Nocardia</taxon>
    </lineage>
</organism>
<protein>
    <recommendedName>
        <fullName evidence="1">Beta-lactamase</fullName>
    </recommendedName>
    <alternativeName>
        <fullName evidence="2">Penicillinase</fullName>
    </alternativeName>
</protein>
<proteinExistence type="predicted"/>
<comment type="caution">
    <text evidence="4">The sequence shown here is derived from an EMBL/GenBank/DDBJ whole genome shotgun (WGS) entry which is preliminary data.</text>
</comment>